<evidence type="ECO:0000256" key="5">
    <source>
        <dbReference type="ARBA" id="ARBA00023040"/>
    </source>
</evidence>
<dbReference type="PROSITE" id="PS50262">
    <property type="entry name" value="G_PROTEIN_RECEP_F1_2"/>
    <property type="match status" value="1"/>
</dbReference>
<evidence type="ECO:0000259" key="12">
    <source>
        <dbReference type="PROSITE" id="PS50262"/>
    </source>
</evidence>
<dbReference type="PANTHER" id="PTHR24246:SF27">
    <property type="entry name" value="ADENOSINE RECEPTOR, ISOFORM A"/>
    <property type="match status" value="1"/>
</dbReference>
<keyword evidence="2" id="KW-1003">Cell membrane</keyword>
<keyword evidence="7 10" id="KW-0675">Receptor</keyword>
<evidence type="ECO:0000256" key="9">
    <source>
        <dbReference type="ARBA" id="ARBA00023224"/>
    </source>
</evidence>
<keyword evidence="4 11" id="KW-1133">Transmembrane helix</keyword>
<dbReference type="GO" id="GO:0005886">
    <property type="term" value="C:plasma membrane"/>
    <property type="evidence" value="ECO:0007669"/>
    <property type="project" value="UniProtKB-SubCell"/>
</dbReference>
<feature type="transmembrane region" description="Helical" evidence="11">
    <location>
        <begin position="124"/>
        <end position="140"/>
    </location>
</feature>
<evidence type="ECO:0000256" key="10">
    <source>
        <dbReference type="RuleBase" id="RU000688"/>
    </source>
</evidence>
<dbReference type="Proteomes" id="UP001163046">
    <property type="component" value="Unassembled WGS sequence"/>
</dbReference>
<evidence type="ECO:0000256" key="6">
    <source>
        <dbReference type="ARBA" id="ARBA00023136"/>
    </source>
</evidence>
<keyword evidence="9 10" id="KW-0807">Transducer</keyword>
<dbReference type="EMBL" id="MU827311">
    <property type="protein sequence ID" value="KAJ7360177.1"/>
    <property type="molecule type" value="Genomic_DNA"/>
</dbReference>
<keyword evidence="3 10" id="KW-0812">Transmembrane</keyword>
<accession>A0A9W9YNG9</accession>
<organism evidence="13 14">
    <name type="scientific">Desmophyllum pertusum</name>
    <dbReference type="NCBI Taxonomy" id="174260"/>
    <lineage>
        <taxon>Eukaryota</taxon>
        <taxon>Metazoa</taxon>
        <taxon>Cnidaria</taxon>
        <taxon>Anthozoa</taxon>
        <taxon>Hexacorallia</taxon>
        <taxon>Scleractinia</taxon>
        <taxon>Caryophylliina</taxon>
        <taxon>Caryophylliidae</taxon>
        <taxon>Desmophyllum</taxon>
    </lineage>
</organism>
<evidence type="ECO:0000313" key="13">
    <source>
        <dbReference type="EMBL" id="KAJ7360177.1"/>
    </source>
</evidence>
<dbReference type="AlphaFoldDB" id="A0A9W9YNG9"/>
<dbReference type="SMART" id="SM01381">
    <property type="entry name" value="7TM_GPCR_Srsx"/>
    <property type="match status" value="1"/>
</dbReference>
<evidence type="ECO:0000256" key="8">
    <source>
        <dbReference type="ARBA" id="ARBA00023180"/>
    </source>
</evidence>
<dbReference type="PANTHER" id="PTHR24246">
    <property type="entry name" value="OLFACTORY RECEPTOR AND ADENOSINE RECEPTOR"/>
    <property type="match status" value="1"/>
</dbReference>
<comment type="subcellular location">
    <subcellularLocation>
        <location evidence="1">Cell membrane</location>
        <topology evidence="1">Multi-pass membrane protein</topology>
    </subcellularLocation>
</comment>
<keyword evidence="6 11" id="KW-0472">Membrane</keyword>
<feature type="domain" description="G-protein coupled receptors family 1 profile" evidence="12">
    <location>
        <begin position="23"/>
        <end position="257"/>
    </location>
</feature>
<keyword evidence="14" id="KW-1185">Reference proteome</keyword>
<comment type="caution">
    <text evidence="13">The sequence shown here is derived from an EMBL/GenBank/DDBJ whole genome shotgun (WGS) entry which is preliminary data.</text>
</comment>
<dbReference type="Pfam" id="PF00001">
    <property type="entry name" value="7tm_1"/>
    <property type="match status" value="1"/>
</dbReference>
<dbReference type="GO" id="GO:0004930">
    <property type="term" value="F:G protein-coupled receptor activity"/>
    <property type="evidence" value="ECO:0007669"/>
    <property type="project" value="UniProtKB-KW"/>
</dbReference>
<evidence type="ECO:0000256" key="1">
    <source>
        <dbReference type="ARBA" id="ARBA00004651"/>
    </source>
</evidence>
<evidence type="ECO:0000256" key="4">
    <source>
        <dbReference type="ARBA" id="ARBA00022989"/>
    </source>
</evidence>
<feature type="transmembrane region" description="Helical" evidence="11">
    <location>
        <begin position="152"/>
        <end position="180"/>
    </location>
</feature>
<protein>
    <recommendedName>
        <fullName evidence="12">G-protein coupled receptors family 1 profile domain-containing protein</fullName>
    </recommendedName>
</protein>
<name>A0A9W9YNG9_9CNID</name>
<evidence type="ECO:0000256" key="2">
    <source>
        <dbReference type="ARBA" id="ARBA00022475"/>
    </source>
</evidence>
<keyword evidence="8" id="KW-0325">Glycoprotein</keyword>
<dbReference type="SUPFAM" id="SSF81321">
    <property type="entry name" value="Family A G protein-coupled receptor-like"/>
    <property type="match status" value="1"/>
</dbReference>
<feature type="transmembrane region" description="Helical" evidence="11">
    <location>
        <begin position="43"/>
        <end position="64"/>
    </location>
</feature>
<feature type="transmembrane region" description="Helical" evidence="11">
    <location>
        <begin position="6"/>
        <end position="31"/>
    </location>
</feature>
<dbReference type="OrthoDB" id="5957871at2759"/>
<dbReference type="PROSITE" id="PS00237">
    <property type="entry name" value="G_PROTEIN_RECEP_F1_1"/>
    <property type="match status" value="1"/>
</dbReference>
<gene>
    <name evidence="13" type="ORF">OS493_018168</name>
</gene>
<feature type="transmembrane region" description="Helical" evidence="11">
    <location>
        <begin position="201"/>
        <end position="228"/>
    </location>
</feature>
<evidence type="ECO:0000256" key="7">
    <source>
        <dbReference type="ARBA" id="ARBA00023170"/>
    </source>
</evidence>
<dbReference type="PRINTS" id="PR00237">
    <property type="entry name" value="GPCRRHODOPSN"/>
</dbReference>
<comment type="similarity">
    <text evidence="10">Belongs to the G-protein coupled receptor 1 family.</text>
</comment>
<dbReference type="InterPro" id="IPR017452">
    <property type="entry name" value="GPCR_Rhodpsn_7TM"/>
</dbReference>
<feature type="transmembrane region" description="Helical" evidence="11">
    <location>
        <begin position="84"/>
        <end position="104"/>
    </location>
</feature>
<evidence type="ECO:0000313" key="14">
    <source>
        <dbReference type="Proteomes" id="UP001163046"/>
    </source>
</evidence>
<keyword evidence="5 10" id="KW-0297">G-protein coupled receptor</keyword>
<evidence type="ECO:0000256" key="3">
    <source>
        <dbReference type="ARBA" id="ARBA00022692"/>
    </source>
</evidence>
<evidence type="ECO:0000256" key="11">
    <source>
        <dbReference type="SAM" id="Phobius"/>
    </source>
</evidence>
<dbReference type="InterPro" id="IPR000276">
    <property type="entry name" value="GPCR_Rhodpsn"/>
</dbReference>
<reference evidence="13" key="1">
    <citation type="submission" date="2023-01" db="EMBL/GenBank/DDBJ databases">
        <title>Genome assembly of the deep-sea coral Lophelia pertusa.</title>
        <authorList>
            <person name="Herrera S."/>
            <person name="Cordes E."/>
        </authorList>
    </citation>
    <scope>NUCLEOTIDE SEQUENCE</scope>
    <source>
        <strain evidence="13">USNM1676648</strain>
        <tissue evidence="13">Polyp</tissue>
    </source>
</reference>
<dbReference type="Gene3D" id="1.20.1070.10">
    <property type="entry name" value="Rhodopsin 7-helix transmembrane proteins"/>
    <property type="match status" value="1"/>
</dbReference>
<sequence length="367" mass="41516">MDYHILVPWAVAYSVVAVAILFGNGLVIISFAKKNFLRTHTNYFIVSLAATDCFVGIISIPWWIVVMFVSHEKETWFAYLHDIWVIFDILGGVGSILHLVALSWDRFCAIVWPLSHRIYSSKRYLYILALIWSVAIPVAVCSKPGMASAPKAYNVTVIVLCFFVPLFIVCVTQAAVVISIRKNSVQNSYRFRRSLRKEVRVAKTVIIMIALFMIGWLPFFTLALVTYIRPEIMPSWQAICAVKFLQYGNSVINPVLYAHKFPHFRKAFAAMLCPCREVSKKARNVGESFRTTLSSFTPGSIRRKTIHSYWTNVLPADNHGNSATVDSSLQNSTHDTCVTDRHSVEEIELQGSNSLSNTSSSRELKKY</sequence>
<proteinExistence type="inferred from homology"/>